<name>V4ASJ7_LOTGI</name>
<dbReference type="KEGG" id="lgi:LOTGIDRAFT_176552"/>
<dbReference type="GeneID" id="20243837"/>
<evidence type="ECO:0000313" key="3">
    <source>
        <dbReference type="Proteomes" id="UP000030746"/>
    </source>
</evidence>
<dbReference type="CTD" id="20243837"/>
<dbReference type="AlphaFoldDB" id="V4ASJ7"/>
<keyword evidence="3" id="KW-1185">Reference proteome</keyword>
<evidence type="ECO:0000256" key="1">
    <source>
        <dbReference type="SAM" id="Coils"/>
    </source>
</evidence>
<evidence type="ECO:0000313" key="2">
    <source>
        <dbReference type="EMBL" id="ESO96711.1"/>
    </source>
</evidence>
<sequence length="496" mass="58018">MNNFKITNLKFPGNDNDAVNKKYLLDQINAIQIDKDPVENRIYDVKRFIRRNIKNLVDEPKLQQELTSLKRLIQVDKTSQLQNLISKLEDKITKVKIDVQRLIDNSNVNEDRLKRKLTALERKLGELLAELDKTADKTEVQNSISNLNEKIAKQKSDVQDIINTLPIDKDTLKRQLSALDTKITDELEKEVGVIKNFLQNKFRDDMKNYIKEQVNLLVSRIHDDFLRQERKLSKLEAIVTDKSYYFNLPFESDTVFDRKDQIYKSNKYGFKAEIKVGSLAYGEPKNVFDIGETQEFSFRENIRLIDKRDQEIETKNGKYVDTFKMEVENDKDIIGIKDLDMILETENPPLTNIVKIPPSLIIPVYVPGPIESSSNEFLRTTDFEYVKLYFVYDGKYTSIDVHKSQQEREFIVHLSFAEGSDSILEGGGFISRAKINIEKEKIKYSYHLNEDHTKKEMSLVRVNVFTFNTRKYNNARPNKHALYDITWFHLSEIHLI</sequence>
<dbReference type="RefSeq" id="XP_009052596.1">
    <property type="nucleotide sequence ID" value="XM_009054348.1"/>
</dbReference>
<feature type="coiled-coil region" evidence="1">
    <location>
        <begin position="85"/>
        <end position="164"/>
    </location>
</feature>
<organism evidence="2 3">
    <name type="scientific">Lottia gigantea</name>
    <name type="common">Giant owl limpet</name>
    <dbReference type="NCBI Taxonomy" id="225164"/>
    <lineage>
        <taxon>Eukaryota</taxon>
        <taxon>Metazoa</taxon>
        <taxon>Spiralia</taxon>
        <taxon>Lophotrochozoa</taxon>
        <taxon>Mollusca</taxon>
        <taxon>Gastropoda</taxon>
        <taxon>Patellogastropoda</taxon>
        <taxon>Lottioidea</taxon>
        <taxon>Lottiidae</taxon>
        <taxon>Lottia</taxon>
    </lineage>
</organism>
<keyword evidence="1" id="KW-0175">Coiled coil</keyword>
<dbReference type="OrthoDB" id="6780876at2759"/>
<gene>
    <name evidence="2" type="ORF">LOTGIDRAFT_176552</name>
</gene>
<dbReference type="EMBL" id="KB201393">
    <property type="protein sequence ID" value="ESO96711.1"/>
    <property type="molecule type" value="Genomic_DNA"/>
</dbReference>
<accession>V4ASJ7</accession>
<dbReference type="Proteomes" id="UP000030746">
    <property type="component" value="Unassembled WGS sequence"/>
</dbReference>
<reference evidence="2 3" key="1">
    <citation type="journal article" date="2013" name="Nature">
        <title>Insights into bilaterian evolution from three spiralian genomes.</title>
        <authorList>
            <person name="Simakov O."/>
            <person name="Marletaz F."/>
            <person name="Cho S.J."/>
            <person name="Edsinger-Gonzales E."/>
            <person name="Havlak P."/>
            <person name="Hellsten U."/>
            <person name="Kuo D.H."/>
            <person name="Larsson T."/>
            <person name="Lv J."/>
            <person name="Arendt D."/>
            <person name="Savage R."/>
            <person name="Osoegawa K."/>
            <person name="de Jong P."/>
            <person name="Grimwood J."/>
            <person name="Chapman J.A."/>
            <person name="Shapiro H."/>
            <person name="Aerts A."/>
            <person name="Otillar R.P."/>
            <person name="Terry A.Y."/>
            <person name="Boore J.L."/>
            <person name="Grigoriev I.V."/>
            <person name="Lindberg D.R."/>
            <person name="Seaver E.C."/>
            <person name="Weisblat D.A."/>
            <person name="Putnam N.H."/>
            <person name="Rokhsar D.S."/>
        </authorList>
    </citation>
    <scope>NUCLEOTIDE SEQUENCE [LARGE SCALE GENOMIC DNA]</scope>
</reference>
<proteinExistence type="predicted"/>
<dbReference type="HOGENOM" id="CLU_023431_6_1_1"/>
<protein>
    <submittedName>
        <fullName evidence="2">Uncharacterized protein</fullName>
    </submittedName>
</protein>